<dbReference type="EMBL" id="LYDR01000154">
    <property type="protein sequence ID" value="ODA28235.1"/>
    <property type="molecule type" value="Genomic_DNA"/>
</dbReference>
<sequence length="301" mass="33563">MPELPEVETMVRGVRSALEAQRLVALRILETAYRPLTILPDEQTVCERVAGKVIQRVWRLGKRVVLDFSDESTLAIEPRMTGLMLLANPPSAEHLRLEFRLAPADSHRSQTKGKEKSTSVWFWDRRGLGTVTWRPPGELEKLLSSHQIGPDALSLDAEGWKAALGKTSRPVKVAMLDQKLVAGVGNLYASEILHRAGITPLTAARQLHRDEWERLANAARQILELAIHYEGSTLSDGTYRNALNKSGGYQNEHLVYAKAGEVCSTCRSGVIVRIVQAQRSTFYCEACQTVMKKRPGKQKKS</sequence>
<dbReference type="Pfam" id="PF06831">
    <property type="entry name" value="H2TH"/>
    <property type="match status" value="1"/>
</dbReference>
<dbReference type="PANTHER" id="PTHR22993">
    <property type="entry name" value="FORMAMIDOPYRIMIDINE-DNA GLYCOSYLASE"/>
    <property type="match status" value="1"/>
</dbReference>
<dbReference type="PROSITE" id="PS51068">
    <property type="entry name" value="FPG_CAT"/>
    <property type="match status" value="1"/>
</dbReference>
<accession>A0A1C3E4Q3</accession>
<evidence type="ECO:0000256" key="2">
    <source>
        <dbReference type="ARBA" id="ARBA00001947"/>
    </source>
</evidence>
<dbReference type="SUPFAM" id="SSF46946">
    <property type="entry name" value="S13-like H2TH domain"/>
    <property type="match status" value="1"/>
</dbReference>
<proteinExistence type="inferred from homology"/>
<dbReference type="Gene3D" id="1.10.8.50">
    <property type="match status" value="1"/>
</dbReference>
<evidence type="ECO:0000256" key="7">
    <source>
        <dbReference type="ARBA" id="ARBA00022801"/>
    </source>
</evidence>
<keyword evidence="4" id="KW-0479">Metal-binding</keyword>
<evidence type="ECO:0000313" key="19">
    <source>
        <dbReference type="Proteomes" id="UP000094828"/>
    </source>
</evidence>
<dbReference type="FunFam" id="1.10.8.50:FF:000003">
    <property type="entry name" value="Formamidopyrimidine-DNA glycosylase"/>
    <property type="match status" value="1"/>
</dbReference>
<keyword evidence="8" id="KW-0862">Zinc</keyword>
<comment type="catalytic activity">
    <reaction evidence="1">
        <text>Hydrolysis of DNA containing ring-opened 7-methylguanine residues, releasing 2,6-diamino-4-hydroxy-5-(N-methyl)formamidopyrimidine.</text>
        <dbReference type="EC" id="3.2.2.23"/>
    </reaction>
</comment>
<keyword evidence="13" id="KW-0326">Glycosidase</keyword>
<keyword evidence="6 15" id="KW-0863">Zinc-finger</keyword>
<evidence type="ECO:0000256" key="11">
    <source>
        <dbReference type="ARBA" id="ARBA00023239"/>
    </source>
</evidence>
<evidence type="ECO:0000256" key="9">
    <source>
        <dbReference type="ARBA" id="ARBA00023125"/>
    </source>
</evidence>
<dbReference type="InterPro" id="IPR015886">
    <property type="entry name" value="H2TH_FPG"/>
</dbReference>
<evidence type="ECO:0000256" key="5">
    <source>
        <dbReference type="ARBA" id="ARBA00022763"/>
    </source>
</evidence>
<dbReference type="GO" id="GO:0003684">
    <property type="term" value="F:damaged DNA binding"/>
    <property type="evidence" value="ECO:0007669"/>
    <property type="project" value="InterPro"/>
</dbReference>
<evidence type="ECO:0000256" key="15">
    <source>
        <dbReference type="PROSITE-ProRule" id="PRU00391"/>
    </source>
</evidence>
<dbReference type="GO" id="GO:0006284">
    <property type="term" value="P:base-excision repair"/>
    <property type="evidence" value="ECO:0007669"/>
    <property type="project" value="InterPro"/>
</dbReference>
<evidence type="ECO:0000313" key="18">
    <source>
        <dbReference type="EMBL" id="ODA28235.1"/>
    </source>
</evidence>
<reference evidence="18 19" key="1">
    <citation type="submission" date="2016-05" db="EMBL/GenBank/DDBJ databases">
        <title>Genomic and physiological characterization of Planctopirus sp. isolated from fresh water lake.</title>
        <authorList>
            <person name="Subhash Y."/>
            <person name="Ramana C."/>
        </authorList>
    </citation>
    <scope>NUCLEOTIDE SEQUENCE [LARGE SCALE GENOMIC DNA]</scope>
    <source>
        <strain evidence="18 19">JC280</strain>
    </source>
</reference>
<dbReference type="InterPro" id="IPR000214">
    <property type="entry name" value="Znf_DNA_glyclase/AP_lyase"/>
</dbReference>
<dbReference type="Gene3D" id="3.20.190.10">
    <property type="entry name" value="MutM-like, N-terminal"/>
    <property type="match status" value="1"/>
</dbReference>
<feature type="domain" description="FPG-type" evidence="16">
    <location>
        <begin position="254"/>
        <end position="289"/>
    </location>
</feature>
<evidence type="ECO:0000256" key="6">
    <source>
        <dbReference type="ARBA" id="ARBA00022771"/>
    </source>
</evidence>
<dbReference type="CDD" id="cd08966">
    <property type="entry name" value="EcFpg-like_N"/>
    <property type="match status" value="1"/>
</dbReference>
<evidence type="ECO:0000256" key="12">
    <source>
        <dbReference type="ARBA" id="ARBA00023268"/>
    </source>
</evidence>
<keyword evidence="7" id="KW-0378">Hydrolase</keyword>
<evidence type="ECO:0000256" key="13">
    <source>
        <dbReference type="ARBA" id="ARBA00023295"/>
    </source>
</evidence>
<keyword evidence="10" id="KW-0234">DNA repair</keyword>
<keyword evidence="11" id="KW-0456">Lyase</keyword>
<name>A0A1C3E4Q3_9PLAN</name>
<dbReference type="InterPro" id="IPR010663">
    <property type="entry name" value="Znf_FPG/IleRS"/>
</dbReference>
<evidence type="ECO:0000259" key="17">
    <source>
        <dbReference type="PROSITE" id="PS51068"/>
    </source>
</evidence>
<evidence type="ECO:0000256" key="4">
    <source>
        <dbReference type="ARBA" id="ARBA00022723"/>
    </source>
</evidence>
<keyword evidence="5" id="KW-0227">DNA damage</keyword>
<dbReference type="STRING" id="1841610.A6X21_01110"/>
<comment type="similarity">
    <text evidence="3">Belongs to the FPG family.</text>
</comment>
<evidence type="ECO:0000256" key="14">
    <source>
        <dbReference type="ARBA" id="ARBA00044632"/>
    </source>
</evidence>
<comment type="catalytic activity">
    <reaction evidence="14">
        <text>2'-deoxyribonucleotide-(2'-deoxyribose 5'-phosphate)-2'-deoxyribonucleotide-DNA = a 3'-end 2'-deoxyribonucleotide-(2,3-dehydro-2,3-deoxyribose 5'-phosphate)-DNA + a 5'-end 5'-phospho-2'-deoxyribonucleoside-DNA + H(+)</text>
        <dbReference type="Rhea" id="RHEA:66592"/>
        <dbReference type="Rhea" id="RHEA-COMP:13180"/>
        <dbReference type="Rhea" id="RHEA-COMP:16897"/>
        <dbReference type="Rhea" id="RHEA-COMP:17067"/>
        <dbReference type="ChEBI" id="CHEBI:15378"/>
        <dbReference type="ChEBI" id="CHEBI:136412"/>
        <dbReference type="ChEBI" id="CHEBI:157695"/>
        <dbReference type="ChEBI" id="CHEBI:167181"/>
        <dbReference type="EC" id="4.2.99.18"/>
    </reaction>
</comment>
<evidence type="ECO:0000256" key="10">
    <source>
        <dbReference type="ARBA" id="ARBA00023204"/>
    </source>
</evidence>
<dbReference type="PROSITE" id="PS51066">
    <property type="entry name" value="ZF_FPG_2"/>
    <property type="match status" value="1"/>
</dbReference>
<keyword evidence="9" id="KW-0238">DNA-binding</keyword>
<dbReference type="GO" id="GO:0034039">
    <property type="term" value="F:8-oxo-7,8-dihydroguanine DNA N-glycosylase activity"/>
    <property type="evidence" value="ECO:0007669"/>
    <property type="project" value="TreeGrafter"/>
</dbReference>
<keyword evidence="12" id="KW-0511">Multifunctional enzyme</keyword>
<dbReference type="SUPFAM" id="SSF81624">
    <property type="entry name" value="N-terminal domain of MutM-like DNA repair proteins"/>
    <property type="match status" value="1"/>
</dbReference>
<dbReference type="Proteomes" id="UP000094828">
    <property type="component" value="Unassembled WGS sequence"/>
</dbReference>
<dbReference type="OrthoDB" id="9800855at2"/>
<organism evidence="18 19">
    <name type="scientific">Planctopirus hydrillae</name>
    <dbReference type="NCBI Taxonomy" id="1841610"/>
    <lineage>
        <taxon>Bacteria</taxon>
        <taxon>Pseudomonadati</taxon>
        <taxon>Planctomycetota</taxon>
        <taxon>Planctomycetia</taxon>
        <taxon>Planctomycetales</taxon>
        <taxon>Planctomycetaceae</taxon>
        <taxon>Planctopirus</taxon>
    </lineage>
</organism>
<dbReference type="InterPro" id="IPR035937">
    <property type="entry name" value="FPG_N"/>
</dbReference>
<evidence type="ECO:0000256" key="3">
    <source>
        <dbReference type="ARBA" id="ARBA00009409"/>
    </source>
</evidence>
<dbReference type="RefSeq" id="WP_068852506.1">
    <property type="nucleotide sequence ID" value="NZ_LYDR01000154.1"/>
</dbReference>
<feature type="domain" description="Formamidopyrimidine-DNA glycosylase catalytic" evidence="17">
    <location>
        <begin position="2"/>
        <end position="129"/>
    </location>
</feature>
<evidence type="ECO:0000259" key="16">
    <source>
        <dbReference type="PROSITE" id="PS51066"/>
    </source>
</evidence>
<dbReference type="InterPro" id="IPR010979">
    <property type="entry name" value="Ribosomal_uS13-like_H2TH"/>
</dbReference>
<dbReference type="AlphaFoldDB" id="A0A1C3E4Q3"/>
<dbReference type="SMART" id="SM00898">
    <property type="entry name" value="Fapy_DNA_glyco"/>
    <property type="match status" value="1"/>
</dbReference>
<comment type="caution">
    <text evidence="18">The sequence shown here is derived from an EMBL/GenBank/DDBJ whole genome shotgun (WGS) entry which is preliminary data.</text>
</comment>
<comment type="cofactor">
    <cofactor evidence="2">
        <name>Zn(2+)</name>
        <dbReference type="ChEBI" id="CHEBI:29105"/>
    </cofactor>
</comment>
<keyword evidence="19" id="KW-1185">Reference proteome</keyword>
<evidence type="ECO:0000256" key="8">
    <source>
        <dbReference type="ARBA" id="ARBA00022833"/>
    </source>
</evidence>
<dbReference type="SMART" id="SM01232">
    <property type="entry name" value="H2TH"/>
    <property type="match status" value="1"/>
</dbReference>
<dbReference type="Pfam" id="PF01149">
    <property type="entry name" value="Fapy_DNA_glyco"/>
    <property type="match status" value="1"/>
</dbReference>
<dbReference type="GO" id="GO:0008270">
    <property type="term" value="F:zinc ion binding"/>
    <property type="evidence" value="ECO:0007669"/>
    <property type="project" value="UniProtKB-KW"/>
</dbReference>
<protein>
    <submittedName>
        <fullName evidence="18">Formamidopyrimidine-DNA glycosylase</fullName>
    </submittedName>
</protein>
<evidence type="ECO:0000256" key="1">
    <source>
        <dbReference type="ARBA" id="ARBA00001668"/>
    </source>
</evidence>
<dbReference type="InterPro" id="IPR012319">
    <property type="entry name" value="FPG_cat"/>
</dbReference>
<gene>
    <name evidence="18" type="ORF">A6X21_01110</name>
</gene>
<dbReference type="Pfam" id="PF06827">
    <property type="entry name" value="zf-FPG_IleRS"/>
    <property type="match status" value="1"/>
</dbReference>
<dbReference type="SUPFAM" id="SSF57716">
    <property type="entry name" value="Glucocorticoid receptor-like (DNA-binding domain)"/>
    <property type="match status" value="1"/>
</dbReference>
<dbReference type="PANTHER" id="PTHR22993:SF9">
    <property type="entry name" value="FORMAMIDOPYRIMIDINE-DNA GLYCOSYLASE"/>
    <property type="match status" value="1"/>
</dbReference>
<dbReference type="GO" id="GO:0140078">
    <property type="term" value="F:class I DNA-(apurinic or apyrimidinic site) endonuclease activity"/>
    <property type="evidence" value="ECO:0007669"/>
    <property type="project" value="UniProtKB-EC"/>
</dbReference>